<feature type="transmembrane region" description="Helical" evidence="1">
    <location>
        <begin position="94"/>
        <end position="113"/>
    </location>
</feature>
<accession>A0ABX0X6S6</accession>
<reference evidence="2 3" key="1">
    <citation type="submission" date="2020-03" db="EMBL/GenBank/DDBJ databases">
        <title>Genomic Encyclopedia of Type Strains, Phase IV (KMG-IV): sequencing the most valuable type-strain genomes for metagenomic binning, comparative biology and taxonomic classification.</title>
        <authorList>
            <person name="Goeker M."/>
        </authorList>
    </citation>
    <scope>NUCLEOTIDE SEQUENCE [LARGE SCALE GENOMIC DNA]</scope>
    <source>
        <strain evidence="2 3">DSM 105096</strain>
    </source>
</reference>
<dbReference type="Proteomes" id="UP000770785">
    <property type="component" value="Unassembled WGS sequence"/>
</dbReference>
<name>A0ABX0X6S6_9BACT</name>
<dbReference type="EMBL" id="JAATJH010000001">
    <property type="protein sequence ID" value="NJC24908.1"/>
    <property type="molecule type" value="Genomic_DNA"/>
</dbReference>
<protein>
    <submittedName>
        <fullName evidence="2">Uncharacterized protein</fullName>
    </submittedName>
</protein>
<evidence type="ECO:0000256" key="1">
    <source>
        <dbReference type="SAM" id="Phobius"/>
    </source>
</evidence>
<organism evidence="2 3">
    <name type="scientific">Neolewinella antarctica</name>
    <dbReference type="NCBI Taxonomy" id="442734"/>
    <lineage>
        <taxon>Bacteria</taxon>
        <taxon>Pseudomonadati</taxon>
        <taxon>Bacteroidota</taxon>
        <taxon>Saprospiria</taxon>
        <taxon>Saprospirales</taxon>
        <taxon>Lewinellaceae</taxon>
        <taxon>Neolewinella</taxon>
    </lineage>
</organism>
<keyword evidence="1" id="KW-0812">Transmembrane</keyword>
<proteinExistence type="predicted"/>
<evidence type="ECO:0000313" key="2">
    <source>
        <dbReference type="EMBL" id="NJC24908.1"/>
    </source>
</evidence>
<comment type="caution">
    <text evidence="2">The sequence shown here is derived from an EMBL/GenBank/DDBJ whole genome shotgun (WGS) entry which is preliminary data.</text>
</comment>
<sequence length="114" mass="12978">MESNGVGYEYWRIGKLAIYLNAAATVFGIIFGLLRAIDFFARASSIDDALYNAWLPLWWSLTEYLMVAAGVMLVLVSVLPLFKQVSRRFRGQVAVSWLFTVPWMTVLYIDYLVG</sequence>
<evidence type="ECO:0000313" key="3">
    <source>
        <dbReference type="Proteomes" id="UP000770785"/>
    </source>
</evidence>
<feature type="transmembrane region" description="Helical" evidence="1">
    <location>
        <begin position="16"/>
        <end position="37"/>
    </location>
</feature>
<feature type="transmembrane region" description="Helical" evidence="1">
    <location>
        <begin position="57"/>
        <end position="82"/>
    </location>
</feature>
<keyword evidence="3" id="KW-1185">Reference proteome</keyword>
<keyword evidence="1" id="KW-1133">Transmembrane helix</keyword>
<keyword evidence="1" id="KW-0472">Membrane</keyword>
<gene>
    <name evidence="2" type="ORF">GGR27_000389</name>
</gene>